<gene>
    <name evidence="16" type="ORF">AaeL_AAEL000119</name>
</gene>
<evidence type="ECO:0000313" key="17">
    <source>
        <dbReference type="Proteomes" id="UP000682892"/>
    </source>
</evidence>
<evidence type="ECO:0000256" key="10">
    <source>
        <dbReference type="ARBA" id="ARBA00023140"/>
    </source>
</evidence>
<evidence type="ECO:0000256" key="12">
    <source>
        <dbReference type="ARBA" id="ARBA00023262"/>
    </source>
</evidence>
<reference evidence="16" key="3">
    <citation type="submission" date="2012-09" db="EMBL/GenBank/DDBJ databases">
        <authorList>
            <consortium name="VectorBase"/>
        </authorList>
    </citation>
    <scope>NUCLEOTIDE SEQUENCE</scope>
    <source>
        <strain evidence="16">Liverpool</strain>
    </source>
</reference>
<organism evidence="16 17">
    <name type="scientific">Aedes aegypti</name>
    <name type="common">Yellowfever mosquito</name>
    <name type="synonym">Culex aegypti</name>
    <dbReference type="NCBI Taxonomy" id="7159"/>
    <lineage>
        <taxon>Eukaryota</taxon>
        <taxon>Metazoa</taxon>
        <taxon>Ecdysozoa</taxon>
        <taxon>Arthropoda</taxon>
        <taxon>Hexapoda</taxon>
        <taxon>Insecta</taxon>
        <taxon>Pterygota</taxon>
        <taxon>Neoptera</taxon>
        <taxon>Endopterygota</taxon>
        <taxon>Diptera</taxon>
        <taxon>Nematocera</taxon>
        <taxon>Culicoidea</taxon>
        <taxon>Culicidae</taxon>
        <taxon>Culicinae</taxon>
        <taxon>Aedini</taxon>
        <taxon>Aedes</taxon>
        <taxon>Stegomyia</taxon>
    </lineage>
</organism>
<dbReference type="EC" id="1.13.12.7" evidence="4"/>
<name>A0A1S4EV07_AEDAE</name>
<dbReference type="OMA" id="AWPNTDF"/>
<evidence type="ECO:0000256" key="6">
    <source>
        <dbReference type="ARBA" id="ARBA00022840"/>
    </source>
</evidence>
<evidence type="ECO:0000256" key="8">
    <source>
        <dbReference type="ARBA" id="ARBA00023002"/>
    </source>
</evidence>
<dbReference type="InterPro" id="IPR020845">
    <property type="entry name" value="AMP-binding_CS"/>
</dbReference>
<evidence type="ECO:0000313" key="16">
    <source>
        <dbReference type="EMBL" id="EAT48873.1"/>
    </source>
</evidence>
<comment type="catalytic activity">
    <reaction evidence="13">
        <text>firefly D-luciferin + ATP + O2 = firefly oxyluciferin + hnu + AMP + CO2 + diphosphate</text>
        <dbReference type="Rhea" id="RHEA:10732"/>
        <dbReference type="ChEBI" id="CHEBI:15379"/>
        <dbReference type="ChEBI" id="CHEBI:16526"/>
        <dbReference type="ChEBI" id="CHEBI:16792"/>
        <dbReference type="ChEBI" id="CHEBI:30212"/>
        <dbReference type="ChEBI" id="CHEBI:30616"/>
        <dbReference type="ChEBI" id="CHEBI:33019"/>
        <dbReference type="ChEBI" id="CHEBI:58038"/>
        <dbReference type="ChEBI" id="CHEBI:456215"/>
        <dbReference type="EC" id="1.13.12.7"/>
    </reaction>
</comment>
<comment type="subcellular location">
    <subcellularLocation>
        <location evidence="2">Peroxisome</location>
    </subcellularLocation>
</comment>
<dbReference type="AlphaFoldDB" id="A0A1S4EV07"/>
<dbReference type="HOGENOM" id="CLU_000022_59_2_1"/>
<evidence type="ECO:0000256" key="9">
    <source>
        <dbReference type="ARBA" id="ARBA00023033"/>
    </source>
</evidence>
<keyword evidence="12" id="KW-0599">Photoprotein</keyword>
<comment type="cofactor">
    <cofactor evidence="1">
        <name>Mg(2+)</name>
        <dbReference type="ChEBI" id="CHEBI:18420"/>
    </cofactor>
</comment>
<dbReference type="Gene3D" id="2.30.38.10">
    <property type="entry name" value="Luciferase, Domain 3"/>
    <property type="match status" value="1"/>
</dbReference>
<evidence type="ECO:0000256" key="2">
    <source>
        <dbReference type="ARBA" id="ARBA00004275"/>
    </source>
</evidence>
<evidence type="ECO:0000256" key="13">
    <source>
        <dbReference type="ARBA" id="ARBA00048497"/>
    </source>
</evidence>
<dbReference type="InterPro" id="IPR000873">
    <property type="entry name" value="AMP-dep_synth/lig_dom"/>
</dbReference>
<evidence type="ECO:0000256" key="3">
    <source>
        <dbReference type="ARBA" id="ARBA00006432"/>
    </source>
</evidence>
<evidence type="ECO:0000256" key="7">
    <source>
        <dbReference type="ARBA" id="ARBA00022842"/>
    </source>
</evidence>
<dbReference type="GO" id="GO:0005777">
    <property type="term" value="C:peroxisome"/>
    <property type="evidence" value="ECO:0007669"/>
    <property type="project" value="UniProtKB-SubCell"/>
</dbReference>
<dbReference type="FunFam" id="3.30.300.30:FF:000007">
    <property type="entry name" value="4-coumarate--CoA ligase 2"/>
    <property type="match status" value="1"/>
</dbReference>
<reference evidence="16" key="2">
    <citation type="journal article" date="2007" name="Science">
        <title>Genome sequence of Aedes aegypti, a major arbovirus vector.</title>
        <authorList>
            <person name="Nene V."/>
            <person name="Wortman J.R."/>
            <person name="Lawson D."/>
            <person name="Haas B."/>
            <person name="Kodira C."/>
            <person name="Tu Z.J."/>
            <person name="Loftus B."/>
            <person name="Xi Z."/>
            <person name="Megy K."/>
            <person name="Grabherr M."/>
            <person name="Ren Q."/>
            <person name="Zdobnov E.M."/>
            <person name="Lobo N.F."/>
            <person name="Campbell K.S."/>
            <person name="Brown S.E."/>
            <person name="Bonaldo M.F."/>
            <person name="Zhu J."/>
            <person name="Sinkins S.P."/>
            <person name="Hogenkamp D.G."/>
            <person name="Amedeo P."/>
            <person name="Arensburger P."/>
            <person name="Atkinson P.W."/>
            <person name="Bidwell S."/>
            <person name="Biedler J."/>
            <person name="Birney E."/>
            <person name="Bruggner R.V."/>
            <person name="Costas J."/>
            <person name="Coy M.R."/>
            <person name="Crabtree J."/>
            <person name="Crawford M."/>
            <person name="Debruyn B."/>
            <person name="Decaprio D."/>
            <person name="Eiglmeier K."/>
            <person name="Eisenstadt E."/>
            <person name="El-Dorry H."/>
            <person name="Gelbart W.M."/>
            <person name="Gomes S.L."/>
            <person name="Hammond M."/>
            <person name="Hannick L.I."/>
            <person name="Hogan J.R."/>
            <person name="Holmes M.H."/>
            <person name="Jaffe D."/>
            <person name="Johnston J.S."/>
            <person name="Kennedy R.C."/>
            <person name="Koo H."/>
            <person name="Kravitz S."/>
            <person name="Kriventseva E.V."/>
            <person name="Kulp D."/>
            <person name="Labutti K."/>
            <person name="Lee E."/>
            <person name="Li S."/>
            <person name="Lovin D.D."/>
            <person name="Mao C."/>
            <person name="Mauceli E."/>
            <person name="Menck C.F."/>
            <person name="Miller J.R."/>
            <person name="Montgomery P."/>
            <person name="Mori A."/>
            <person name="Nascimento A.L."/>
            <person name="Naveira H.F."/>
            <person name="Nusbaum C."/>
            <person name="O'leary S."/>
            <person name="Orvis J."/>
            <person name="Pertea M."/>
            <person name="Quesneville H."/>
            <person name="Reidenbach K.R."/>
            <person name="Rogers Y.H."/>
            <person name="Roth C.W."/>
            <person name="Schneider J.R."/>
            <person name="Schatz M."/>
            <person name="Shumway M."/>
            <person name="Stanke M."/>
            <person name="Stinson E.O."/>
            <person name="Tubio J.M."/>
            <person name="Vanzee J.P."/>
            <person name="Verjovski-Almeida S."/>
            <person name="Werner D."/>
            <person name="White O."/>
            <person name="Wyder S."/>
            <person name="Zeng Q."/>
            <person name="Zhao Q."/>
            <person name="Zhao Y."/>
            <person name="Hill C.A."/>
            <person name="Raikhel A.S."/>
            <person name="Soares M.B."/>
            <person name="Knudson D.L."/>
            <person name="Lee N.H."/>
            <person name="Galagan J."/>
            <person name="Salzberg S.L."/>
            <person name="Paulsen I.T."/>
            <person name="Dimopoulos G."/>
            <person name="Collins F.H."/>
            <person name="Birren B."/>
            <person name="Fraser-Liggett C.M."/>
            <person name="Severson D.W."/>
        </authorList>
    </citation>
    <scope>NUCLEOTIDE SEQUENCE [LARGE SCALE GENOMIC DNA]</scope>
    <source>
        <strain evidence="16">Liverpool</strain>
    </source>
</reference>
<evidence type="ECO:0000256" key="1">
    <source>
        <dbReference type="ARBA" id="ARBA00001946"/>
    </source>
</evidence>
<dbReference type="Pfam" id="PF00501">
    <property type="entry name" value="AMP-binding"/>
    <property type="match status" value="1"/>
</dbReference>
<evidence type="ECO:0000259" key="15">
    <source>
        <dbReference type="Pfam" id="PF13193"/>
    </source>
</evidence>
<keyword evidence="11" id="KW-0455">Luminescence</keyword>
<dbReference type="Gene3D" id="3.40.50.980">
    <property type="match status" value="2"/>
</dbReference>
<keyword evidence="8" id="KW-0560">Oxidoreductase</keyword>
<dbReference type="EMBL" id="CH477187">
    <property type="protein sequence ID" value="EAT48873.1"/>
    <property type="molecule type" value="Genomic_DNA"/>
</dbReference>
<accession>A0A1S4EV07</accession>
<dbReference type="PANTHER" id="PTHR24096:SF423">
    <property type="entry name" value="GM05240P"/>
    <property type="match status" value="1"/>
</dbReference>
<sequence>MSASGTTTPAAKMTDNEGKEYVFYGGSTDESVEAGCRSLGELIIKRLRENGDDVAYIDGLTNESITYSELLEQSVRLANRFHRIGIKKNMMIAIMCENRLELALIALAATYMNAVPILLNPAYTTIELEHVLKLTQPRAVFVSSVAVKTLLKVANAIPSIKMITLLGSKERPHKRVTLFGELFDRNKLKNAKSFTPQPVNLKDQVALMVLSSGTTGLPKAVQLTHYNIMAVLAYIRDDLKTFSLSPTSLGLALLPFFHIYGYMILLSACCNKRTIVSLPKFEPKLFLSTIEKYKIASAALVPPLVVFLAKHPLVEKYDLSSLMAISCGAAPLSKEVEEMVQKRLPNLVLIRVGYGMSETSLGVLTRNFGKPGSVGKVNRMFWVKVVDPETGKTLGPNQVGEICAKGPMIMRGYYKNEDETRSIIDKDGWLHTGDTGYFDEDEDFYIVDRIKDLIKYRGFQVPPAELEAVLLTNPKIKDAAVIGVKDEVSGELPLAFVVAQPEVELTETEVIDWVASRLSKHKHLHGGVRMIAEIPKTASGKILRRELRTMIAKSKL</sequence>
<feature type="domain" description="AMP-dependent synthetase/ligase" evidence="14">
    <location>
        <begin position="47"/>
        <end position="414"/>
    </location>
</feature>
<protein>
    <recommendedName>
        <fullName evidence="5">Luciferin 4-monooxygenase</fullName>
        <ecNumber evidence="4">1.13.12.7</ecNumber>
    </recommendedName>
</protein>
<keyword evidence="7" id="KW-0460">Magnesium</keyword>
<dbReference type="InterPro" id="IPR045851">
    <property type="entry name" value="AMP-bd_C_sf"/>
</dbReference>
<dbReference type="Pfam" id="PF13193">
    <property type="entry name" value="AMP-binding_C"/>
    <property type="match status" value="1"/>
</dbReference>
<dbReference type="KEGG" id="aag:5567781"/>
<evidence type="ECO:0000256" key="4">
    <source>
        <dbReference type="ARBA" id="ARBA00012532"/>
    </source>
</evidence>
<dbReference type="InterPro" id="IPR025110">
    <property type="entry name" value="AMP-bd_C"/>
</dbReference>
<keyword evidence="6" id="KW-0067">ATP-binding</keyword>
<evidence type="ECO:0000256" key="5">
    <source>
        <dbReference type="ARBA" id="ARBA00019043"/>
    </source>
</evidence>
<dbReference type="PANTHER" id="PTHR24096">
    <property type="entry name" value="LONG-CHAIN-FATTY-ACID--COA LIGASE"/>
    <property type="match status" value="1"/>
</dbReference>
<dbReference type="PROSITE" id="PS00455">
    <property type="entry name" value="AMP_BINDING"/>
    <property type="match status" value="1"/>
</dbReference>
<evidence type="ECO:0000259" key="14">
    <source>
        <dbReference type="Pfam" id="PF00501"/>
    </source>
</evidence>
<feature type="domain" description="AMP-binding enzyme C-terminal" evidence="15">
    <location>
        <begin position="465"/>
        <end position="541"/>
    </location>
</feature>
<dbReference type="GO" id="GO:0004497">
    <property type="term" value="F:monooxygenase activity"/>
    <property type="evidence" value="ECO:0007669"/>
    <property type="project" value="UniProtKB-KW"/>
</dbReference>
<dbReference type="Gene3D" id="3.30.300.30">
    <property type="match status" value="1"/>
</dbReference>
<keyword evidence="10" id="KW-0576">Peroxisome</keyword>
<dbReference type="SUPFAM" id="SSF56801">
    <property type="entry name" value="Acetyl-CoA synthetase-like"/>
    <property type="match status" value="1"/>
</dbReference>
<dbReference type="GO" id="GO:0016405">
    <property type="term" value="F:CoA-ligase activity"/>
    <property type="evidence" value="ECO:0007669"/>
    <property type="project" value="TreeGrafter"/>
</dbReference>
<dbReference type="GO" id="GO:0008218">
    <property type="term" value="P:bioluminescence"/>
    <property type="evidence" value="ECO:0007669"/>
    <property type="project" value="UniProtKB-KW"/>
</dbReference>
<comment type="similarity">
    <text evidence="3">Belongs to the ATP-dependent AMP-binding enzyme family.</text>
</comment>
<dbReference type="Proteomes" id="UP000682892">
    <property type="component" value="Chromosome 2"/>
</dbReference>
<keyword evidence="9" id="KW-0503">Monooxygenase</keyword>
<keyword evidence="6" id="KW-0547">Nucleotide-binding</keyword>
<reference evidence="16" key="1">
    <citation type="submission" date="2005-10" db="EMBL/GenBank/DDBJ databases">
        <authorList>
            <person name="Loftus B.J."/>
            <person name="Nene V.M."/>
            <person name="Hannick L.I."/>
            <person name="Bidwell S."/>
            <person name="Haas B."/>
            <person name="Amedeo P."/>
            <person name="Orvis J."/>
            <person name="Wortman J.R."/>
            <person name="White O.R."/>
            <person name="Salzberg S."/>
            <person name="Shumway M."/>
            <person name="Koo H."/>
            <person name="Zhao Y."/>
            <person name="Holmes M."/>
            <person name="Miller J."/>
            <person name="Schatz M."/>
            <person name="Pop M."/>
            <person name="Pai G."/>
            <person name="Utterback T."/>
            <person name="Rogers Y.-H."/>
            <person name="Kravitz S."/>
            <person name="Fraser C.M."/>
        </authorList>
    </citation>
    <scope>NUCLEOTIDE SEQUENCE</scope>
    <source>
        <strain evidence="16">Liverpool</strain>
    </source>
</reference>
<dbReference type="GO" id="GO:0005524">
    <property type="term" value="F:ATP binding"/>
    <property type="evidence" value="ECO:0007669"/>
    <property type="project" value="UniProtKB-KW"/>
</dbReference>
<proteinExistence type="inferred from homology"/>
<evidence type="ECO:0000256" key="11">
    <source>
        <dbReference type="ARBA" id="ARBA00023223"/>
    </source>
</evidence>
<dbReference type="OrthoDB" id="10253869at2759"/>